<dbReference type="Gene3D" id="2.40.50.140">
    <property type="entry name" value="Nucleic acid-binding proteins"/>
    <property type="match status" value="1"/>
</dbReference>
<dbReference type="SMART" id="SM00278">
    <property type="entry name" value="HhH1"/>
    <property type="match status" value="2"/>
</dbReference>
<comment type="caution">
    <text evidence="6">Lacks conserved residue(s) required for the propagation of feature annotation.</text>
</comment>
<dbReference type="NCBIfam" id="TIGR00084">
    <property type="entry name" value="ruvA"/>
    <property type="match status" value="1"/>
</dbReference>
<dbReference type="Pfam" id="PF14520">
    <property type="entry name" value="HHH_5"/>
    <property type="match status" value="1"/>
</dbReference>
<dbReference type="Gene3D" id="1.10.150.20">
    <property type="entry name" value="5' to 3' exonuclease, C-terminal subdomain"/>
    <property type="match status" value="1"/>
</dbReference>
<evidence type="ECO:0000256" key="6">
    <source>
        <dbReference type="HAMAP-Rule" id="MF_00031"/>
    </source>
</evidence>
<dbReference type="InterPro" id="IPR010994">
    <property type="entry name" value="RuvA_2-like"/>
</dbReference>
<evidence type="ECO:0000313" key="10">
    <source>
        <dbReference type="Proteomes" id="UP001198962"/>
    </source>
</evidence>
<reference evidence="9" key="1">
    <citation type="submission" date="2021-10" db="EMBL/GenBank/DDBJ databases">
        <title>Anaerobic single-cell dispensing facilitates the cultivation of human gut bacteria.</title>
        <authorList>
            <person name="Afrizal A."/>
        </authorList>
    </citation>
    <scope>NUCLEOTIDE SEQUENCE</scope>
    <source>
        <strain evidence="9">CLA-AA-H274</strain>
    </source>
</reference>
<dbReference type="CDD" id="cd14332">
    <property type="entry name" value="UBA_RuvA_C"/>
    <property type="match status" value="1"/>
</dbReference>
<dbReference type="GO" id="GO:0048476">
    <property type="term" value="C:Holliday junction resolvase complex"/>
    <property type="evidence" value="ECO:0007669"/>
    <property type="project" value="UniProtKB-UniRule"/>
</dbReference>
<gene>
    <name evidence="6 9" type="primary">ruvA</name>
    <name evidence="9" type="ORF">LKD32_11035</name>
</gene>
<dbReference type="RefSeq" id="WP_308451711.1">
    <property type="nucleotide sequence ID" value="NZ_JAJEPU010000034.1"/>
</dbReference>
<dbReference type="GO" id="GO:0009379">
    <property type="term" value="C:Holliday junction helicase complex"/>
    <property type="evidence" value="ECO:0007669"/>
    <property type="project" value="InterPro"/>
</dbReference>
<proteinExistence type="inferred from homology"/>
<evidence type="ECO:0000313" key="9">
    <source>
        <dbReference type="EMBL" id="MCC2165394.1"/>
    </source>
</evidence>
<comment type="subcellular location">
    <subcellularLocation>
        <location evidence="6">Cytoplasm</location>
    </subcellularLocation>
</comment>
<dbReference type="GO" id="GO:0000400">
    <property type="term" value="F:four-way junction DNA binding"/>
    <property type="evidence" value="ECO:0007669"/>
    <property type="project" value="UniProtKB-UniRule"/>
</dbReference>
<dbReference type="InterPro" id="IPR013849">
    <property type="entry name" value="DNA_helicase_Holl-junc_RuvA_I"/>
</dbReference>
<keyword evidence="5 6" id="KW-0234">DNA repair</keyword>
<feature type="region of interest" description="Domain I" evidence="6">
    <location>
        <begin position="1"/>
        <end position="64"/>
    </location>
</feature>
<feature type="region of interest" description="Domain III" evidence="6">
    <location>
        <begin position="158"/>
        <end position="213"/>
    </location>
</feature>
<evidence type="ECO:0000256" key="1">
    <source>
        <dbReference type="ARBA" id="ARBA00022490"/>
    </source>
</evidence>
<evidence type="ECO:0000256" key="7">
    <source>
        <dbReference type="SAM" id="MobiDB-lite"/>
    </source>
</evidence>
<keyword evidence="2 6" id="KW-0227">DNA damage</keyword>
<dbReference type="Pfam" id="PF01330">
    <property type="entry name" value="RuvA_N"/>
    <property type="match status" value="1"/>
</dbReference>
<evidence type="ECO:0000256" key="3">
    <source>
        <dbReference type="ARBA" id="ARBA00023125"/>
    </source>
</evidence>
<dbReference type="GO" id="GO:0006281">
    <property type="term" value="P:DNA repair"/>
    <property type="evidence" value="ECO:0007669"/>
    <property type="project" value="UniProtKB-UniRule"/>
</dbReference>
<dbReference type="InterPro" id="IPR011114">
    <property type="entry name" value="RuvA_C"/>
</dbReference>
<sequence>MFSYIRGPLVEIWEDQAVVEAGGIGWNIHVPVSVLDQLPGIGEEVRLYTSFQVREDAMTLYGFLTRQDLKMFEQLLGVNGIGPKAGLGILSALVPDDLRMAIISEDVKAIAKTPGIGPKTAKRVILDLKDKISMDEILSGGADATSSETSGGKSSAGANSSAGMRGVTKDAVEALTALGYSLTEASRAVRRVEITDGMSVEAVLKASLKYLAG</sequence>
<accession>A0AAE3DKJ7</accession>
<dbReference type="GO" id="GO:0005737">
    <property type="term" value="C:cytoplasm"/>
    <property type="evidence" value="ECO:0007669"/>
    <property type="project" value="UniProtKB-SubCell"/>
</dbReference>
<dbReference type="HAMAP" id="MF_00031">
    <property type="entry name" value="DNA_HJ_migration_RuvA"/>
    <property type="match status" value="1"/>
</dbReference>
<protein>
    <recommendedName>
        <fullName evidence="6">Holliday junction branch migration complex subunit RuvA</fullName>
    </recommendedName>
</protein>
<dbReference type="InterPro" id="IPR000085">
    <property type="entry name" value="RuvA"/>
</dbReference>
<dbReference type="SUPFAM" id="SSF50249">
    <property type="entry name" value="Nucleic acid-binding proteins"/>
    <property type="match status" value="1"/>
</dbReference>
<dbReference type="SUPFAM" id="SSF46929">
    <property type="entry name" value="DNA helicase RuvA subunit, C-terminal domain"/>
    <property type="match status" value="1"/>
</dbReference>
<comment type="similarity">
    <text evidence="6">Belongs to the RuvA family.</text>
</comment>
<comment type="domain">
    <text evidence="6">Has three domains with a flexible linker between the domains II and III and assumes an 'L' shape. Domain III is highly mobile and contacts RuvB.</text>
</comment>
<evidence type="ECO:0000259" key="8">
    <source>
        <dbReference type="SMART" id="SM00278"/>
    </source>
</evidence>
<dbReference type="Gene3D" id="1.10.8.10">
    <property type="entry name" value="DNA helicase RuvA subunit, C-terminal domain"/>
    <property type="match status" value="1"/>
</dbReference>
<keyword evidence="10" id="KW-1185">Reference proteome</keyword>
<dbReference type="InterPro" id="IPR036267">
    <property type="entry name" value="RuvA_C_sf"/>
</dbReference>
<dbReference type="Proteomes" id="UP001198962">
    <property type="component" value="Unassembled WGS sequence"/>
</dbReference>
<dbReference type="AlphaFoldDB" id="A0AAE3DKJ7"/>
<keyword evidence="4 6" id="KW-0233">DNA recombination</keyword>
<dbReference type="Pfam" id="PF07499">
    <property type="entry name" value="RuvA_C"/>
    <property type="match status" value="1"/>
</dbReference>
<dbReference type="GO" id="GO:0005524">
    <property type="term" value="F:ATP binding"/>
    <property type="evidence" value="ECO:0007669"/>
    <property type="project" value="InterPro"/>
</dbReference>
<feature type="domain" description="Helix-hairpin-helix DNA-binding motif class 1" evidence="8">
    <location>
        <begin position="108"/>
        <end position="127"/>
    </location>
</feature>
<dbReference type="SUPFAM" id="SSF47781">
    <property type="entry name" value="RuvA domain 2-like"/>
    <property type="match status" value="1"/>
</dbReference>
<comment type="subunit">
    <text evidence="6">Homotetramer. Forms an RuvA(8)-RuvB(12)-Holliday junction (HJ) complex. HJ DNA is sandwiched between 2 RuvA tetramers; dsDNA enters through RuvA and exits via RuvB. An RuvB hexamer assembles on each DNA strand where it exits the tetramer. Each RuvB hexamer is contacted by two RuvA subunits (via domain III) on 2 adjacent RuvB subunits; this complex drives branch migration. In the full resolvosome a probable DNA-RuvA(4)-RuvB(12)-RuvC(2) complex forms which resolves the HJ.</text>
</comment>
<feature type="domain" description="Helix-hairpin-helix DNA-binding motif class 1" evidence="8">
    <location>
        <begin position="73"/>
        <end position="92"/>
    </location>
</feature>
<feature type="compositionally biased region" description="Low complexity" evidence="7">
    <location>
        <begin position="150"/>
        <end position="163"/>
    </location>
</feature>
<dbReference type="InterPro" id="IPR012340">
    <property type="entry name" value="NA-bd_OB-fold"/>
</dbReference>
<dbReference type="GO" id="GO:0006310">
    <property type="term" value="P:DNA recombination"/>
    <property type="evidence" value="ECO:0007669"/>
    <property type="project" value="UniProtKB-UniRule"/>
</dbReference>
<evidence type="ECO:0000256" key="5">
    <source>
        <dbReference type="ARBA" id="ARBA00023204"/>
    </source>
</evidence>
<dbReference type="EMBL" id="JAJEPU010000034">
    <property type="protein sequence ID" value="MCC2165394.1"/>
    <property type="molecule type" value="Genomic_DNA"/>
</dbReference>
<keyword evidence="1 6" id="KW-0963">Cytoplasm</keyword>
<keyword evidence="3 6" id="KW-0238">DNA-binding</keyword>
<dbReference type="InterPro" id="IPR003583">
    <property type="entry name" value="Hlx-hairpin-Hlx_DNA-bd_motif"/>
</dbReference>
<evidence type="ECO:0000256" key="4">
    <source>
        <dbReference type="ARBA" id="ARBA00023172"/>
    </source>
</evidence>
<feature type="region of interest" description="Disordered" evidence="7">
    <location>
        <begin position="141"/>
        <end position="163"/>
    </location>
</feature>
<comment type="caution">
    <text evidence="9">The sequence shown here is derived from an EMBL/GenBank/DDBJ whole genome shotgun (WGS) entry which is preliminary data.</text>
</comment>
<name>A0AAE3DKJ7_9FIRM</name>
<evidence type="ECO:0000256" key="2">
    <source>
        <dbReference type="ARBA" id="ARBA00022763"/>
    </source>
</evidence>
<comment type="function">
    <text evidence="6">The RuvA-RuvB-RuvC complex processes Holliday junction (HJ) DNA during genetic recombination and DNA repair, while the RuvA-RuvB complex plays an important role in the rescue of blocked DNA replication forks via replication fork reversal (RFR). RuvA specifically binds to HJ cruciform DNA, conferring on it an open structure. The RuvB hexamer acts as an ATP-dependent pump, pulling dsDNA into and through the RuvAB complex. HJ branch migration allows RuvC to scan DNA until it finds its consensus sequence, where it cleaves and resolves the cruciform DNA.</text>
</comment>
<dbReference type="GO" id="GO:0009378">
    <property type="term" value="F:four-way junction helicase activity"/>
    <property type="evidence" value="ECO:0007669"/>
    <property type="project" value="InterPro"/>
</dbReference>
<organism evidence="9 10">
    <name type="scientific">Brotaphodocola catenula</name>
    <dbReference type="NCBI Taxonomy" id="2885361"/>
    <lineage>
        <taxon>Bacteria</taxon>
        <taxon>Bacillati</taxon>
        <taxon>Bacillota</taxon>
        <taxon>Clostridia</taxon>
        <taxon>Lachnospirales</taxon>
        <taxon>Lachnospiraceae</taxon>
        <taxon>Brotaphodocola</taxon>
    </lineage>
</organism>